<dbReference type="PROSITE" id="PS01124">
    <property type="entry name" value="HTH_ARAC_FAMILY_2"/>
    <property type="match status" value="1"/>
</dbReference>
<dbReference type="InterPro" id="IPR013656">
    <property type="entry name" value="PAS_4"/>
</dbReference>
<evidence type="ECO:0000256" key="3">
    <source>
        <dbReference type="ARBA" id="ARBA00023163"/>
    </source>
</evidence>
<keyword evidence="3" id="KW-0804">Transcription</keyword>
<dbReference type="InterPro" id="IPR018062">
    <property type="entry name" value="HTH_AraC-typ_CS"/>
</dbReference>
<dbReference type="SMART" id="SM00342">
    <property type="entry name" value="HTH_ARAC"/>
    <property type="match status" value="1"/>
</dbReference>
<sequence>MHTPDLDTFLEQLSTPLIGTRLFAQIPDILFCIKDREGRYLTTNRAFADKLNLKSANDIIGKTANDLFPPHLAEIYTAQDAHVLDTGNEIIDRLEVITNSKGRLGWHLASKFPLIGKDGEILGIASISRDLQTPCDDDLRFAGVAKVVTYIQKHYAESIDIASIAKRVDLSVTQLDRRMRKVFKLSTAQFIRKTRIAAATTALKSTEKAISQIAQECGYSDQSAFTRQFTATVGMSPGVYRSKHK</sequence>
<feature type="domain" description="HTH araC/xylS-type" evidence="4">
    <location>
        <begin position="145"/>
        <end position="243"/>
    </location>
</feature>
<evidence type="ECO:0000259" key="4">
    <source>
        <dbReference type="PROSITE" id="PS01124"/>
    </source>
</evidence>
<proteinExistence type="predicted"/>
<dbReference type="SUPFAM" id="SSF46689">
    <property type="entry name" value="Homeodomain-like"/>
    <property type="match status" value="2"/>
</dbReference>
<dbReference type="RefSeq" id="WP_377090450.1">
    <property type="nucleotide sequence ID" value="NZ_JBHSJL010000014.1"/>
</dbReference>
<reference evidence="6" key="1">
    <citation type="journal article" date="2019" name="Int. J. Syst. Evol. Microbiol.">
        <title>The Global Catalogue of Microorganisms (GCM) 10K type strain sequencing project: providing services to taxonomists for standard genome sequencing and annotation.</title>
        <authorList>
            <consortium name="The Broad Institute Genomics Platform"/>
            <consortium name="The Broad Institute Genome Sequencing Center for Infectious Disease"/>
            <person name="Wu L."/>
            <person name="Ma J."/>
        </authorList>
    </citation>
    <scope>NUCLEOTIDE SEQUENCE [LARGE SCALE GENOMIC DNA]</scope>
    <source>
        <strain evidence="6">CCUG 57942</strain>
    </source>
</reference>
<protein>
    <submittedName>
        <fullName evidence="5">Helix-turn-helix domain-containing protein</fullName>
    </submittedName>
</protein>
<keyword evidence="1" id="KW-0805">Transcription regulation</keyword>
<gene>
    <name evidence="5" type="ORF">ACFSW8_05105</name>
</gene>
<keyword evidence="6" id="KW-1185">Reference proteome</keyword>
<evidence type="ECO:0000256" key="1">
    <source>
        <dbReference type="ARBA" id="ARBA00023015"/>
    </source>
</evidence>
<dbReference type="PRINTS" id="PR00032">
    <property type="entry name" value="HTHARAC"/>
</dbReference>
<name>A0ABW4Z8K6_9BACT</name>
<dbReference type="PANTHER" id="PTHR43280:SF28">
    <property type="entry name" value="HTH-TYPE TRANSCRIPTIONAL ACTIVATOR RHAS"/>
    <property type="match status" value="1"/>
</dbReference>
<dbReference type="EMBL" id="JBHUJB010000021">
    <property type="protein sequence ID" value="MFD2158268.1"/>
    <property type="molecule type" value="Genomic_DNA"/>
</dbReference>
<dbReference type="Gene3D" id="3.30.450.20">
    <property type="entry name" value="PAS domain"/>
    <property type="match status" value="1"/>
</dbReference>
<dbReference type="Proteomes" id="UP001597389">
    <property type="component" value="Unassembled WGS sequence"/>
</dbReference>
<dbReference type="Pfam" id="PF08448">
    <property type="entry name" value="PAS_4"/>
    <property type="match status" value="1"/>
</dbReference>
<dbReference type="InterPro" id="IPR020449">
    <property type="entry name" value="Tscrpt_reg_AraC-type_HTH"/>
</dbReference>
<dbReference type="CDD" id="cd00130">
    <property type="entry name" value="PAS"/>
    <property type="match status" value="1"/>
</dbReference>
<dbReference type="NCBIfam" id="TIGR00229">
    <property type="entry name" value="sensory_box"/>
    <property type="match status" value="1"/>
</dbReference>
<dbReference type="InterPro" id="IPR035965">
    <property type="entry name" value="PAS-like_dom_sf"/>
</dbReference>
<dbReference type="InterPro" id="IPR018060">
    <property type="entry name" value="HTH_AraC"/>
</dbReference>
<accession>A0ABW4Z8K6</accession>
<dbReference type="InterPro" id="IPR000014">
    <property type="entry name" value="PAS"/>
</dbReference>
<evidence type="ECO:0000256" key="2">
    <source>
        <dbReference type="ARBA" id="ARBA00023125"/>
    </source>
</evidence>
<dbReference type="PANTHER" id="PTHR43280">
    <property type="entry name" value="ARAC-FAMILY TRANSCRIPTIONAL REGULATOR"/>
    <property type="match status" value="1"/>
</dbReference>
<dbReference type="SUPFAM" id="SSF55785">
    <property type="entry name" value="PYP-like sensor domain (PAS domain)"/>
    <property type="match status" value="1"/>
</dbReference>
<dbReference type="Pfam" id="PF12833">
    <property type="entry name" value="HTH_18"/>
    <property type="match status" value="1"/>
</dbReference>
<organism evidence="5 6">
    <name type="scientific">Rubritalea tangerina</name>
    <dbReference type="NCBI Taxonomy" id="430798"/>
    <lineage>
        <taxon>Bacteria</taxon>
        <taxon>Pseudomonadati</taxon>
        <taxon>Verrucomicrobiota</taxon>
        <taxon>Verrucomicrobiia</taxon>
        <taxon>Verrucomicrobiales</taxon>
        <taxon>Rubritaleaceae</taxon>
        <taxon>Rubritalea</taxon>
    </lineage>
</organism>
<dbReference type="InterPro" id="IPR009057">
    <property type="entry name" value="Homeodomain-like_sf"/>
</dbReference>
<comment type="caution">
    <text evidence="5">The sequence shown here is derived from an EMBL/GenBank/DDBJ whole genome shotgun (WGS) entry which is preliminary data.</text>
</comment>
<evidence type="ECO:0000313" key="6">
    <source>
        <dbReference type="Proteomes" id="UP001597389"/>
    </source>
</evidence>
<keyword evidence="2" id="KW-0238">DNA-binding</keyword>
<evidence type="ECO:0000313" key="5">
    <source>
        <dbReference type="EMBL" id="MFD2158268.1"/>
    </source>
</evidence>
<dbReference type="Gene3D" id="1.10.10.60">
    <property type="entry name" value="Homeodomain-like"/>
    <property type="match status" value="1"/>
</dbReference>
<dbReference type="PROSITE" id="PS00041">
    <property type="entry name" value="HTH_ARAC_FAMILY_1"/>
    <property type="match status" value="1"/>
</dbReference>